<protein>
    <recommendedName>
        <fullName evidence="3">Helicase</fullName>
    </recommendedName>
</protein>
<proteinExistence type="predicted"/>
<dbReference type="InterPro" id="IPR021202">
    <property type="entry name" value="Rv3654c-like"/>
</dbReference>
<evidence type="ECO:0000313" key="1">
    <source>
        <dbReference type="EMBL" id="GIG90906.1"/>
    </source>
</evidence>
<dbReference type="EMBL" id="BONW01000030">
    <property type="protein sequence ID" value="GIG90906.1"/>
    <property type="molecule type" value="Genomic_DNA"/>
</dbReference>
<gene>
    <name evidence="1" type="ORF">Pen02_58420</name>
</gene>
<reference evidence="1 2" key="1">
    <citation type="submission" date="2021-01" db="EMBL/GenBank/DDBJ databases">
        <title>Whole genome shotgun sequence of Plantactinospora endophytica NBRC 110450.</title>
        <authorList>
            <person name="Komaki H."/>
            <person name="Tamura T."/>
        </authorList>
    </citation>
    <scope>NUCLEOTIDE SEQUENCE [LARGE SCALE GENOMIC DNA]</scope>
    <source>
        <strain evidence="1 2">NBRC 110450</strain>
    </source>
</reference>
<accession>A0ABQ4E8A0</accession>
<name>A0ABQ4E8A0_9ACTN</name>
<evidence type="ECO:0008006" key="3">
    <source>
        <dbReference type="Google" id="ProtNLM"/>
    </source>
</evidence>
<keyword evidence="2" id="KW-1185">Reference proteome</keyword>
<organism evidence="1 2">
    <name type="scientific">Plantactinospora endophytica</name>
    <dbReference type="NCBI Taxonomy" id="673535"/>
    <lineage>
        <taxon>Bacteria</taxon>
        <taxon>Bacillati</taxon>
        <taxon>Actinomycetota</taxon>
        <taxon>Actinomycetes</taxon>
        <taxon>Micromonosporales</taxon>
        <taxon>Micromonosporaceae</taxon>
        <taxon>Plantactinospora</taxon>
    </lineage>
</organism>
<evidence type="ECO:0000313" key="2">
    <source>
        <dbReference type="Proteomes" id="UP000646749"/>
    </source>
</evidence>
<dbReference type="RefSeq" id="WP_239141450.1">
    <property type="nucleotide sequence ID" value="NZ_BONW01000030.1"/>
</dbReference>
<dbReference type="Proteomes" id="UP000646749">
    <property type="component" value="Unassembled WGS sequence"/>
</dbReference>
<dbReference type="NCBIfam" id="TIGR03816">
    <property type="entry name" value="tadE_like_DECH"/>
    <property type="match status" value="1"/>
</dbReference>
<comment type="caution">
    <text evidence="1">The sequence shown here is derived from an EMBL/GenBank/DDBJ whole genome shotgun (WGS) entry which is preliminary data.</text>
</comment>
<sequence length="128" mass="12508">MSWAGSGSGSDRGSASLWLLAVGLALVVFSLGGAAVEAARVARHQSRVAADLGALAGAAHAIEGADRACARAAAIAAANSARITGCTLDGFDLQVTAEVTVEPLPGMSRVARATARAGPVRGDSGPAA</sequence>